<organism evidence="10 11">
    <name type="scientific">Micromonospora olivasterospora</name>
    <dbReference type="NCBI Taxonomy" id="1880"/>
    <lineage>
        <taxon>Bacteria</taxon>
        <taxon>Bacillati</taxon>
        <taxon>Actinomycetota</taxon>
        <taxon>Actinomycetes</taxon>
        <taxon>Micromonosporales</taxon>
        <taxon>Micromonosporaceae</taxon>
        <taxon>Micromonospora</taxon>
    </lineage>
</organism>
<keyword evidence="8 9" id="KW-0472">Membrane</keyword>
<dbReference type="GO" id="GO:0016020">
    <property type="term" value="C:membrane"/>
    <property type="evidence" value="ECO:0007669"/>
    <property type="project" value="UniProtKB-SubCell"/>
</dbReference>
<evidence type="ECO:0000256" key="2">
    <source>
        <dbReference type="ARBA" id="ARBA00008749"/>
    </source>
</evidence>
<dbReference type="GO" id="GO:0006631">
    <property type="term" value="P:fatty acid metabolic process"/>
    <property type="evidence" value="ECO:0007669"/>
    <property type="project" value="UniProtKB-KW"/>
</dbReference>
<keyword evidence="3 9" id="KW-0812">Transmembrane</keyword>
<evidence type="ECO:0000256" key="3">
    <source>
        <dbReference type="ARBA" id="ARBA00022692"/>
    </source>
</evidence>
<dbReference type="PRINTS" id="PR00075">
    <property type="entry name" value="FACDDSATRASE"/>
</dbReference>
<protein>
    <submittedName>
        <fullName evidence="10">Stearoyl-CoA desaturase (Delta-9 desaturase)</fullName>
    </submittedName>
</protein>
<dbReference type="InterPro" id="IPR015876">
    <property type="entry name" value="Acyl-CoA_DS"/>
</dbReference>
<comment type="similarity">
    <text evidence="2">Belongs to the fatty acid desaturase type 2 family.</text>
</comment>
<dbReference type="CDD" id="cd03505">
    <property type="entry name" value="Delta9-FADS-like"/>
    <property type="match status" value="1"/>
</dbReference>
<accession>A0A562I8M9</accession>
<evidence type="ECO:0000256" key="6">
    <source>
        <dbReference type="ARBA" id="ARBA00023002"/>
    </source>
</evidence>
<gene>
    <name evidence="10" type="ORF">JD77_02145</name>
</gene>
<keyword evidence="7" id="KW-0443">Lipid metabolism</keyword>
<proteinExistence type="inferred from homology"/>
<dbReference type="AlphaFoldDB" id="A0A562I8M9"/>
<keyword evidence="11" id="KW-1185">Reference proteome</keyword>
<reference evidence="10 11" key="1">
    <citation type="submission" date="2019-07" db="EMBL/GenBank/DDBJ databases">
        <title>R&amp;d 2014.</title>
        <authorList>
            <person name="Klenk H.-P."/>
        </authorList>
    </citation>
    <scope>NUCLEOTIDE SEQUENCE [LARGE SCALE GENOMIC DNA]</scope>
    <source>
        <strain evidence="10 11">DSM 43868</strain>
    </source>
</reference>
<keyword evidence="6" id="KW-0560">Oxidoreductase</keyword>
<feature type="transmembrane region" description="Helical" evidence="9">
    <location>
        <begin position="30"/>
        <end position="52"/>
    </location>
</feature>
<keyword evidence="5 9" id="KW-1133">Transmembrane helix</keyword>
<dbReference type="PANTHER" id="PTHR11351">
    <property type="entry name" value="ACYL-COA DESATURASE"/>
    <property type="match status" value="1"/>
</dbReference>
<evidence type="ECO:0000256" key="9">
    <source>
        <dbReference type="SAM" id="Phobius"/>
    </source>
</evidence>
<evidence type="ECO:0000256" key="4">
    <source>
        <dbReference type="ARBA" id="ARBA00022832"/>
    </source>
</evidence>
<comment type="caution">
    <text evidence="10">The sequence shown here is derived from an EMBL/GenBank/DDBJ whole genome shotgun (WGS) entry which is preliminary data.</text>
</comment>
<keyword evidence="4" id="KW-0276">Fatty acid metabolism</keyword>
<evidence type="ECO:0000256" key="1">
    <source>
        <dbReference type="ARBA" id="ARBA00004141"/>
    </source>
</evidence>
<dbReference type="EMBL" id="VLKE01000001">
    <property type="protein sequence ID" value="TWH67176.1"/>
    <property type="molecule type" value="Genomic_DNA"/>
</dbReference>
<evidence type="ECO:0000256" key="7">
    <source>
        <dbReference type="ARBA" id="ARBA00023098"/>
    </source>
</evidence>
<comment type="subcellular location">
    <subcellularLocation>
        <location evidence="1">Membrane</location>
        <topology evidence="1">Multi-pass membrane protein</topology>
    </subcellularLocation>
</comment>
<dbReference type="PANTHER" id="PTHR11351:SF3">
    <property type="entry name" value="BLL4393 PROTEIN"/>
    <property type="match status" value="1"/>
</dbReference>
<evidence type="ECO:0000256" key="8">
    <source>
        <dbReference type="ARBA" id="ARBA00023136"/>
    </source>
</evidence>
<dbReference type="Proteomes" id="UP000319825">
    <property type="component" value="Unassembled WGS sequence"/>
</dbReference>
<feature type="transmembrane region" description="Helical" evidence="9">
    <location>
        <begin position="155"/>
        <end position="175"/>
    </location>
</feature>
<evidence type="ECO:0000256" key="5">
    <source>
        <dbReference type="ARBA" id="ARBA00022989"/>
    </source>
</evidence>
<name>A0A562I8M9_MICOL</name>
<dbReference type="GO" id="GO:0016717">
    <property type="term" value="F:oxidoreductase activity, acting on paired donors, with oxidation of a pair of donors resulting in the reduction of molecular oxygen to two molecules of water"/>
    <property type="evidence" value="ECO:0007669"/>
    <property type="project" value="InterPro"/>
</dbReference>
<sequence length="290" mass="31959">MMRRWAYLHVLLSTAGFAGAIVLEVLSGFHWWHLAVFTGMYLVTSIGVEGGLHRFFTHRSFRAGPVLTAALGGAGSMAAQGTILFWVSVHRKHHAFADRDGDPHSPRPRGPGLAGALAGFWHGHMGWLFTVDQTGWDRRVTDLLHDRRVMTIDRYYAWWVGAGLVLPALGAFAVTGRPVDALAGLLWGGFARMFVLDHVTWTVNSLGHLIGNRPHPTRDGSGNIAGLAPITVGGSWHNNHHAQPSIAHNRQSFWQLDLTGSVIRVFEKLGLAHDVRYRAGKAREEEHELG</sequence>
<evidence type="ECO:0000313" key="10">
    <source>
        <dbReference type="EMBL" id="TWH67176.1"/>
    </source>
</evidence>
<evidence type="ECO:0000313" key="11">
    <source>
        <dbReference type="Proteomes" id="UP000319825"/>
    </source>
</evidence>